<organism evidence="1 2">
    <name type="scientific">Stephanodiscus triporus</name>
    <dbReference type="NCBI Taxonomy" id="2934178"/>
    <lineage>
        <taxon>Eukaryota</taxon>
        <taxon>Sar</taxon>
        <taxon>Stramenopiles</taxon>
        <taxon>Ochrophyta</taxon>
        <taxon>Bacillariophyta</taxon>
        <taxon>Coscinodiscophyceae</taxon>
        <taxon>Thalassiosirophycidae</taxon>
        <taxon>Stephanodiscales</taxon>
        <taxon>Stephanodiscaceae</taxon>
        <taxon>Stephanodiscus</taxon>
    </lineage>
</organism>
<sequence length="224" mass="26231">MMKICSTMQWAGQTPSRRRSNAECIRKLMHEQIKRGHMMRWELDRLLRQVEERIISLDKDINSALQNVWEGDAGRLTLQKEKAEAQRWMLKGWEAQSSHPLKHKMRITVVRAQLCPLLKLKQSMRDKLLRIKETKEFATKDKLLEEISDLEGASRGWFEEDNAFEAWLRNSRERSAAAGNPRGQGCTWRQARDWIAVHRQCCLAHPWRFGGQADRPWEEGIGGK</sequence>
<protein>
    <submittedName>
        <fullName evidence="1">Uncharacterized protein</fullName>
    </submittedName>
</protein>
<evidence type="ECO:0000313" key="2">
    <source>
        <dbReference type="Proteomes" id="UP001530315"/>
    </source>
</evidence>
<evidence type="ECO:0000313" key="1">
    <source>
        <dbReference type="EMBL" id="KAL3785594.1"/>
    </source>
</evidence>
<dbReference type="Proteomes" id="UP001530315">
    <property type="component" value="Unassembled WGS sequence"/>
</dbReference>
<comment type="caution">
    <text evidence="1">The sequence shown here is derived from an EMBL/GenBank/DDBJ whole genome shotgun (WGS) entry which is preliminary data.</text>
</comment>
<gene>
    <name evidence="1" type="ORF">ACHAW5_001107</name>
</gene>
<proteinExistence type="predicted"/>
<reference evidence="1 2" key="1">
    <citation type="submission" date="2024-10" db="EMBL/GenBank/DDBJ databases">
        <title>Updated reference genomes for cyclostephanoid diatoms.</title>
        <authorList>
            <person name="Roberts W.R."/>
            <person name="Alverson A.J."/>
        </authorList>
    </citation>
    <scope>NUCLEOTIDE SEQUENCE [LARGE SCALE GENOMIC DNA]</scope>
    <source>
        <strain evidence="1 2">AJA276-08</strain>
    </source>
</reference>
<dbReference type="EMBL" id="JALLAZ020000880">
    <property type="protein sequence ID" value="KAL3785594.1"/>
    <property type="molecule type" value="Genomic_DNA"/>
</dbReference>
<keyword evidence="2" id="KW-1185">Reference proteome</keyword>
<name>A0ABD3PCX6_9STRA</name>
<accession>A0ABD3PCX6</accession>
<dbReference type="AlphaFoldDB" id="A0ABD3PCX6"/>